<evidence type="ECO:0000256" key="7">
    <source>
        <dbReference type="ARBA" id="ARBA00022692"/>
    </source>
</evidence>
<evidence type="ECO:0000256" key="9">
    <source>
        <dbReference type="ARBA" id="ARBA00022968"/>
    </source>
</evidence>
<keyword evidence="12" id="KW-0406">Ion transport</keyword>
<dbReference type="GO" id="GO:0001671">
    <property type="term" value="F:ATPase activator activity"/>
    <property type="evidence" value="ECO:0007669"/>
    <property type="project" value="TreeGrafter"/>
</dbReference>
<dbReference type="GO" id="GO:0036376">
    <property type="term" value="P:sodium ion export across plasma membrane"/>
    <property type="evidence" value="ECO:0007669"/>
    <property type="project" value="TreeGrafter"/>
</dbReference>
<protein>
    <recommendedName>
        <fullName evidence="21">Sodium/potassium-transporting ATPase subunit beta-1</fullName>
    </recommendedName>
</protein>
<evidence type="ECO:0000256" key="3">
    <source>
        <dbReference type="ARBA" id="ARBA00022448"/>
    </source>
</evidence>
<dbReference type="OrthoDB" id="5912413at2759"/>
<keyword evidence="14" id="KW-1015">Disulfide bond</keyword>
<evidence type="ECO:0000256" key="13">
    <source>
        <dbReference type="ARBA" id="ARBA00023136"/>
    </source>
</evidence>
<evidence type="ECO:0000256" key="1">
    <source>
        <dbReference type="ARBA" id="ARBA00004401"/>
    </source>
</evidence>
<keyword evidence="8" id="KW-0630">Potassium</keyword>
<keyword evidence="20" id="KW-1185">Reference proteome</keyword>
<evidence type="ECO:0000256" key="14">
    <source>
        <dbReference type="ARBA" id="ARBA00023157"/>
    </source>
</evidence>
<reference evidence="19" key="1">
    <citation type="submission" date="2022-01" db="EMBL/GenBank/DDBJ databases">
        <authorList>
            <person name="King R."/>
        </authorList>
    </citation>
    <scope>NUCLEOTIDE SEQUENCE</scope>
</reference>
<keyword evidence="6" id="KW-0740">Sodium/potassium transport</keyword>
<evidence type="ECO:0000313" key="20">
    <source>
        <dbReference type="Proteomes" id="UP001153737"/>
    </source>
</evidence>
<keyword evidence="9" id="KW-0735">Signal-anchor</keyword>
<evidence type="ECO:0000256" key="12">
    <source>
        <dbReference type="ARBA" id="ARBA00023065"/>
    </source>
</evidence>
<feature type="transmembrane region" description="Helical" evidence="18">
    <location>
        <begin position="53"/>
        <end position="78"/>
    </location>
</feature>
<evidence type="ECO:0000313" key="19">
    <source>
        <dbReference type="EMBL" id="CAG9823487.1"/>
    </source>
</evidence>
<evidence type="ECO:0000256" key="6">
    <source>
        <dbReference type="ARBA" id="ARBA00022607"/>
    </source>
</evidence>
<dbReference type="GO" id="GO:1990573">
    <property type="term" value="P:potassium ion import across plasma membrane"/>
    <property type="evidence" value="ECO:0007669"/>
    <property type="project" value="TreeGrafter"/>
</dbReference>
<accession>A0A9N9SKV2</accession>
<comment type="subcellular location">
    <subcellularLocation>
        <location evidence="1">Cell membrane</location>
        <topology evidence="1">Single-pass type II membrane protein</topology>
    </subcellularLocation>
</comment>
<keyword evidence="3" id="KW-0813">Transport</keyword>
<keyword evidence="15" id="KW-0325">Glycoprotein</keyword>
<keyword evidence="16" id="KW-0739">Sodium transport</keyword>
<keyword evidence="10 18" id="KW-1133">Transmembrane helix</keyword>
<name>A0A9N9SKV2_PHACE</name>
<dbReference type="PANTHER" id="PTHR11523">
    <property type="entry name" value="SODIUM/POTASSIUM-DEPENDENT ATPASE BETA SUBUNIT"/>
    <property type="match status" value="1"/>
</dbReference>
<evidence type="ECO:0000256" key="2">
    <source>
        <dbReference type="ARBA" id="ARBA00005876"/>
    </source>
</evidence>
<dbReference type="GO" id="GO:0006883">
    <property type="term" value="P:intracellular sodium ion homeostasis"/>
    <property type="evidence" value="ECO:0007669"/>
    <property type="project" value="TreeGrafter"/>
</dbReference>
<dbReference type="AlphaFoldDB" id="A0A9N9SKV2"/>
<evidence type="ECO:0000256" key="17">
    <source>
        <dbReference type="ARBA" id="ARBA00025540"/>
    </source>
</evidence>
<evidence type="ECO:0000256" key="11">
    <source>
        <dbReference type="ARBA" id="ARBA00023053"/>
    </source>
</evidence>
<dbReference type="GO" id="GO:0030007">
    <property type="term" value="P:intracellular potassium ion homeostasis"/>
    <property type="evidence" value="ECO:0007669"/>
    <property type="project" value="TreeGrafter"/>
</dbReference>
<gene>
    <name evidence="19" type="ORF">PHAECO_LOCUS11228</name>
</gene>
<dbReference type="PANTHER" id="PTHR11523:SF31">
    <property type="entry name" value="AT04468P-RELATED"/>
    <property type="match status" value="1"/>
</dbReference>
<evidence type="ECO:0000256" key="4">
    <source>
        <dbReference type="ARBA" id="ARBA00022475"/>
    </source>
</evidence>
<dbReference type="Pfam" id="PF00287">
    <property type="entry name" value="Na_K-ATPase"/>
    <property type="match status" value="1"/>
</dbReference>
<evidence type="ECO:0000256" key="18">
    <source>
        <dbReference type="SAM" id="Phobius"/>
    </source>
</evidence>
<keyword evidence="7 18" id="KW-0812">Transmembrane</keyword>
<evidence type="ECO:0000256" key="16">
    <source>
        <dbReference type="ARBA" id="ARBA00023201"/>
    </source>
</evidence>
<reference evidence="19" key="2">
    <citation type="submission" date="2022-10" db="EMBL/GenBank/DDBJ databases">
        <authorList>
            <consortium name="ENA_rothamsted_submissions"/>
            <consortium name="culmorum"/>
            <person name="King R."/>
        </authorList>
    </citation>
    <scope>NUCLEOTIDE SEQUENCE</scope>
</reference>
<evidence type="ECO:0008006" key="21">
    <source>
        <dbReference type="Google" id="ProtNLM"/>
    </source>
</evidence>
<keyword evidence="13 18" id="KW-0472">Membrane</keyword>
<dbReference type="Gene3D" id="2.60.40.1660">
    <property type="entry name" value="Na, k-atpase alpha subunit"/>
    <property type="match status" value="1"/>
</dbReference>
<proteinExistence type="inferred from homology"/>
<comment type="similarity">
    <text evidence="2">Belongs to the X(+)/potassium ATPases subunit beta family.</text>
</comment>
<keyword evidence="4" id="KW-1003">Cell membrane</keyword>
<evidence type="ECO:0000256" key="8">
    <source>
        <dbReference type="ARBA" id="ARBA00022958"/>
    </source>
</evidence>
<dbReference type="Proteomes" id="UP001153737">
    <property type="component" value="Chromosome 7"/>
</dbReference>
<sequence>MAIAGKESDNGVVEFQFYRHENRTKWQNFKNALYDKSTNQILGRTPKNWGQLLLFYAIFYAVLAALFAICMQGLFATLDEREPRWQMTHGLIGDNPGLGFRPISPKTEEGSLVWYNITNATTVDKWVKLADTFLAPYKANQTGKNYVPCNFDKPPQEGKVCMTTVESLKNCSPERKYGYNSSSPCIFLKLNKIFGWTPEFYTEPVEGMPEDLVAHLNSTKSEESKKQIWVTCNGVDDVDKENVKGFNYYPRGFAGYYYPYRNVENYLSPIIAVQLLNVTPDVIVSIECRAWAKNIVYRGGSLNRAGSITFEVQVDKAYNPPEQLYQSKYENGTINIETTTVTSTTSNSTALPA</sequence>
<evidence type="ECO:0000256" key="5">
    <source>
        <dbReference type="ARBA" id="ARBA00022538"/>
    </source>
</evidence>
<keyword evidence="11" id="KW-0915">Sodium</keyword>
<dbReference type="InterPro" id="IPR000402">
    <property type="entry name" value="Na/K_ATPase_sub_beta"/>
</dbReference>
<dbReference type="InterPro" id="IPR038702">
    <property type="entry name" value="Na/K_ATPase_sub_beta_sf"/>
</dbReference>
<dbReference type="EMBL" id="OU896713">
    <property type="protein sequence ID" value="CAG9823487.1"/>
    <property type="molecule type" value="Genomic_DNA"/>
</dbReference>
<comment type="function">
    <text evidence="17">This is the non-catalytic component of the active enzyme, which catalyzes the hydrolysis of ATP coupled with the exchange of Na(+) and K(+) ions across the plasma membrane. The beta subunit regulates, through assembly of alpha/beta heterodimers, the number of sodium pumps transported to the plasma membrane.</text>
</comment>
<keyword evidence="5" id="KW-0633">Potassium transport</keyword>
<evidence type="ECO:0000256" key="15">
    <source>
        <dbReference type="ARBA" id="ARBA00023180"/>
    </source>
</evidence>
<dbReference type="FunFam" id="2.60.40.1660:FF:000004">
    <property type="entry name" value="sodium/potassium-transporting ATPase subunit beta-2"/>
    <property type="match status" value="1"/>
</dbReference>
<evidence type="ECO:0000256" key="10">
    <source>
        <dbReference type="ARBA" id="ARBA00022989"/>
    </source>
</evidence>
<dbReference type="GO" id="GO:0005890">
    <property type="term" value="C:sodium:potassium-exchanging ATPase complex"/>
    <property type="evidence" value="ECO:0007669"/>
    <property type="project" value="InterPro"/>
</dbReference>
<organism evidence="19 20">
    <name type="scientific">Phaedon cochleariae</name>
    <name type="common">Mustard beetle</name>
    <dbReference type="NCBI Taxonomy" id="80249"/>
    <lineage>
        <taxon>Eukaryota</taxon>
        <taxon>Metazoa</taxon>
        <taxon>Ecdysozoa</taxon>
        <taxon>Arthropoda</taxon>
        <taxon>Hexapoda</taxon>
        <taxon>Insecta</taxon>
        <taxon>Pterygota</taxon>
        <taxon>Neoptera</taxon>
        <taxon>Endopterygota</taxon>
        <taxon>Coleoptera</taxon>
        <taxon>Polyphaga</taxon>
        <taxon>Cucujiformia</taxon>
        <taxon>Chrysomeloidea</taxon>
        <taxon>Chrysomelidae</taxon>
        <taxon>Chrysomelinae</taxon>
        <taxon>Chrysomelini</taxon>
        <taxon>Phaedon</taxon>
    </lineage>
</organism>